<dbReference type="PANTHER" id="PTHR11017:SF578">
    <property type="entry name" value="ADP-RIBOSYL CYCLASE_CYCLIC ADP-RIBOSE HYDROLASE"/>
    <property type="match status" value="1"/>
</dbReference>
<organism evidence="2 3">
    <name type="scientific">Prunus dulcis</name>
    <name type="common">Almond</name>
    <name type="synonym">Amygdalus dulcis</name>
    <dbReference type="NCBI Taxonomy" id="3755"/>
    <lineage>
        <taxon>Eukaryota</taxon>
        <taxon>Viridiplantae</taxon>
        <taxon>Streptophyta</taxon>
        <taxon>Embryophyta</taxon>
        <taxon>Tracheophyta</taxon>
        <taxon>Spermatophyta</taxon>
        <taxon>Magnoliopsida</taxon>
        <taxon>eudicotyledons</taxon>
        <taxon>Gunneridae</taxon>
        <taxon>Pentapetalae</taxon>
        <taxon>rosids</taxon>
        <taxon>fabids</taxon>
        <taxon>Rosales</taxon>
        <taxon>Rosaceae</taxon>
        <taxon>Amygdaloideae</taxon>
        <taxon>Amygdaleae</taxon>
        <taxon>Prunus</taxon>
    </lineage>
</organism>
<dbReference type="SUPFAM" id="SSF52540">
    <property type="entry name" value="P-loop containing nucleoside triphosphate hydrolases"/>
    <property type="match status" value="1"/>
</dbReference>
<evidence type="ECO:0000313" key="2">
    <source>
        <dbReference type="EMBL" id="VVA15216.1"/>
    </source>
</evidence>
<feature type="domain" description="AAA+ ATPase" evidence="1">
    <location>
        <begin position="49"/>
        <end position="188"/>
    </location>
</feature>
<dbReference type="PANTHER" id="PTHR11017">
    <property type="entry name" value="LEUCINE-RICH REPEAT-CONTAINING PROTEIN"/>
    <property type="match status" value="1"/>
</dbReference>
<feature type="non-terminal residue" evidence="2">
    <location>
        <position position="1"/>
    </location>
</feature>
<dbReference type="InterPro" id="IPR003593">
    <property type="entry name" value="AAA+_ATPase"/>
</dbReference>
<sequence>NESKLIHDIVENISLQVLDCTLLNVAKYPIGISSRACEVYKLLDVGQIDVRMVGIWGTGGIGKTTIAKAVYNSIAHKFEASCFLKDVRERSIPYGGLVELQNCLLYEILRGKELKVTDVDKGINVIRDRLRAKKILLILDDVNELNQLNTLVGGFDWFGSGSRIIITTRDQHLLTAHEVNRIYKVKELDPHEALELFSSWNGSSRNRHLHDEYEKLAQTIGWMERVGSCHVRSRSSVN</sequence>
<dbReference type="GO" id="GO:0006952">
    <property type="term" value="P:defense response"/>
    <property type="evidence" value="ECO:0007669"/>
    <property type="project" value="InterPro"/>
</dbReference>
<dbReference type="OMA" id="YWHAFRR"/>
<protein>
    <recommendedName>
        <fullName evidence="1">AAA+ ATPase domain-containing protein</fullName>
    </recommendedName>
</protein>
<dbReference type="PRINTS" id="PR00364">
    <property type="entry name" value="DISEASERSIST"/>
</dbReference>
<gene>
    <name evidence="2" type="ORF">ALMOND_2B035766</name>
</gene>
<dbReference type="InParanoid" id="A0A5E4EIJ3"/>
<dbReference type="GO" id="GO:0043531">
    <property type="term" value="F:ADP binding"/>
    <property type="evidence" value="ECO:0007669"/>
    <property type="project" value="InterPro"/>
</dbReference>
<proteinExistence type="predicted"/>
<dbReference type="InterPro" id="IPR044974">
    <property type="entry name" value="Disease_R_plants"/>
</dbReference>
<evidence type="ECO:0000259" key="1">
    <source>
        <dbReference type="SMART" id="SM00382"/>
    </source>
</evidence>
<dbReference type="Gramene" id="VVA15216">
    <property type="protein sequence ID" value="VVA15216"/>
    <property type="gene ID" value="Prudul26B035766"/>
</dbReference>
<dbReference type="Pfam" id="PF00931">
    <property type="entry name" value="NB-ARC"/>
    <property type="match status" value="1"/>
</dbReference>
<dbReference type="InterPro" id="IPR002182">
    <property type="entry name" value="NB-ARC"/>
</dbReference>
<accession>A0A5E4EIJ3</accession>
<dbReference type="EMBL" id="CABIKO010000013">
    <property type="protein sequence ID" value="VVA15216.1"/>
    <property type="molecule type" value="Genomic_DNA"/>
</dbReference>
<dbReference type="AlphaFoldDB" id="A0A5E4EIJ3"/>
<dbReference type="Gene3D" id="3.40.50.300">
    <property type="entry name" value="P-loop containing nucleotide triphosphate hydrolases"/>
    <property type="match status" value="1"/>
</dbReference>
<reference evidence="3" key="1">
    <citation type="journal article" date="2020" name="Plant J.">
        <title>Transposons played a major role in the diversification between the closely related almond and peach genomes: results from the almond genome sequence.</title>
        <authorList>
            <person name="Alioto T."/>
            <person name="Alexiou K.G."/>
            <person name="Bardil A."/>
            <person name="Barteri F."/>
            <person name="Castanera R."/>
            <person name="Cruz F."/>
            <person name="Dhingra A."/>
            <person name="Duval H."/>
            <person name="Fernandez I Marti A."/>
            <person name="Frias L."/>
            <person name="Galan B."/>
            <person name="Garcia J.L."/>
            <person name="Howad W."/>
            <person name="Gomez-Garrido J."/>
            <person name="Gut M."/>
            <person name="Julca I."/>
            <person name="Morata J."/>
            <person name="Puigdomenech P."/>
            <person name="Ribeca P."/>
            <person name="Rubio Cabetas M.J."/>
            <person name="Vlasova A."/>
            <person name="Wirthensohn M."/>
            <person name="Garcia-Mas J."/>
            <person name="Gabaldon T."/>
            <person name="Casacuberta J.M."/>
            <person name="Arus P."/>
        </authorList>
    </citation>
    <scope>NUCLEOTIDE SEQUENCE [LARGE SCALE GENOMIC DNA]</scope>
    <source>
        <strain evidence="3">cv. Texas</strain>
    </source>
</reference>
<dbReference type="Proteomes" id="UP000327085">
    <property type="component" value="Chromosome 8"/>
</dbReference>
<dbReference type="SMART" id="SM00382">
    <property type="entry name" value="AAA"/>
    <property type="match status" value="1"/>
</dbReference>
<name>A0A5E4EIJ3_PRUDU</name>
<evidence type="ECO:0000313" key="3">
    <source>
        <dbReference type="Proteomes" id="UP000327085"/>
    </source>
</evidence>
<dbReference type="InterPro" id="IPR027417">
    <property type="entry name" value="P-loop_NTPase"/>
</dbReference>